<evidence type="ECO:0000313" key="4">
    <source>
        <dbReference type="Proteomes" id="UP000480804"/>
    </source>
</evidence>
<feature type="region of interest" description="Disordered" evidence="1">
    <location>
        <begin position="38"/>
        <end position="80"/>
    </location>
</feature>
<dbReference type="AlphaFoldDB" id="A0A8H9LRS7"/>
<proteinExistence type="predicted"/>
<reference evidence="3" key="3">
    <citation type="submission" date="2020-09" db="EMBL/GenBank/DDBJ databases">
        <authorList>
            <person name="Sun Q."/>
            <person name="Ohkuma M."/>
        </authorList>
    </citation>
    <scope>NUCLEOTIDE SEQUENCE</scope>
    <source>
        <strain evidence="3">JCM 4136</strain>
    </source>
</reference>
<dbReference type="Proteomes" id="UP000480804">
    <property type="component" value="Unassembled WGS sequence"/>
</dbReference>
<evidence type="ECO:0000313" key="2">
    <source>
        <dbReference type="EMBL" id="GFH80133.1"/>
    </source>
</evidence>
<dbReference type="EMBL" id="BMSC01000010">
    <property type="protein sequence ID" value="GGU77045.1"/>
    <property type="molecule type" value="Genomic_DNA"/>
</dbReference>
<evidence type="ECO:0000313" key="5">
    <source>
        <dbReference type="Proteomes" id="UP000660975"/>
    </source>
</evidence>
<name>A0A8H9LRS7_9ACTN</name>
<reference evidence="2 4" key="2">
    <citation type="submission" date="2020-02" db="EMBL/GenBank/DDBJ databases">
        <title>Whole genome shotgun sequence of Streptomyces gougerotii NBRC 13043.</title>
        <authorList>
            <person name="Ichikawa N."/>
            <person name="Komaki H."/>
            <person name="Tamura T."/>
        </authorList>
    </citation>
    <scope>NUCLEOTIDE SEQUENCE [LARGE SCALE GENOMIC DNA]</scope>
    <source>
        <strain evidence="2 4">NBRC 13043</strain>
    </source>
</reference>
<gene>
    <name evidence="3" type="ORF">GCM10010227_34000</name>
    <name evidence="2" type="ORF">Sgou_48030</name>
</gene>
<evidence type="ECO:0000313" key="3">
    <source>
        <dbReference type="EMBL" id="GGU77045.1"/>
    </source>
</evidence>
<accession>A0A8H9LRS7</accession>
<keyword evidence="4" id="KW-1185">Reference proteome</keyword>
<dbReference type="EMBL" id="BLLO01000025">
    <property type="protein sequence ID" value="GFH80133.1"/>
    <property type="molecule type" value="Genomic_DNA"/>
</dbReference>
<evidence type="ECO:0000256" key="1">
    <source>
        <dbReference type="SAM" id="MobiDB-lite"/>
    </source>
</evidence>
<protein>
    <submittedName>
        <fullName evidence="3">Uncharacterized protein</fullName>
    </submittedName>
</protein>
<sequence>MAPAMIRRTLAKGRETLARRPYTKRRIVVRKDTAAPGLHRWAAPHDTAAAGPYRPGRPPSQDRNAQAHVRQTGIEGRDTT</sequence>
<organism evidence="3 5">
    <name type="scientific">Streptomyces gougerotii</name>
    <dbReference type="NCBI Taxonomy" id="53448"/>
    <lineage>
        <taxon>Bacteria</taxon>
        <taxon>Bacillati</taxon>
        <taxon>Actinomycetota</taxon>
        <taxon>Actinomycetes</taxon>
        <taxon>Kitasatosporales</taxon>
        <taxon>Streptomycetaceae</taxon>
        <taxon>Streptomyces</taxon>
        <taxon>Streptomyces diastaticus group</taxon>
    </lineage>
</organism>
<reference evidence="3" key="1">
    <citation type="journal article" date="2014" name="Int. J. Syst. Evol. Microbiol.">
        <title>Complete genome sequence of Corynebacterium casei LMG S-19264T (=DSM 44701T), isolated from a smear-ripened cheese.</title>
        <authorList>
            <consortium name="US DOE Joint Genome Institute (JGI-PGF)"/>
            <person name="Walter F."/>
            <person name="Albersmeier A."/>
            <person name="Kalinowski J."/>
            <person name="Ruckert C."/>
        </authorList>
    </citation>
    <scope>NUCLEOTIDE SEQUENCE</scope>
    <source>
        <strain evidence="3">JCM 4136</strain>
    </source>
</reference>
<comment type="caution">
    <text evidence="3">The sequence shown here is derived from an EMBL/GenBank/DDBJ whole genome shotgun (WGS) entry which is preliminary data.</text>
</comment>
<dbReference type="Proteomes" id="UP000660975">
    <property type="component" value="Unassembled WGS sequence"/>
</dbReference>